<dbReference type="Proteomes" id="UP000196027">
    <property type="component" value="Chromosome"/>
</dbReference>
<dbReference type="Gene3D" id="3.40.50.150">
    <property type="entry name" value="Vaccinia Virus protein VP39"/>
    <property type="match status" value="1"/>
</dbReference>
<sequence>MDVQWLKEQLKKIEAISDQQWLDGLSDRKIKELEFHDKDRDPSRIESLDQDTYERFYGNRKYYQGTRLSKEYVDDWIVKNCKDRVFLDYACGNGSNAIKAAQAGAKLAIGLDISRVSVENAKAEAKRLGLEDNTYFVQADAENTKLPNDAIDSVICSGMLHHLDLSYAFPELRRILRPGGKILAVEALDYNPLIKLYRYLTPQMRTDWEKAHILSLKDIRFAERFFEVGEVKYWHITSILATYMIFAFKFLNWLDRCLTRVPFVRLMSWIFTFELIKPLEEK</sequence>
<dbReference type="PANTHER" id="PTHR43591">
    <property type="entry name" value="METHYLTRANSFERASE"/>
    <property type="match status" value="1"/>
</dbReference>
<dbReference type="RefSeq" id="WP_087464212.1">
    <property type="nucleotide sequence ID" value="NZ_CP021425.1"/>
</dbReference>
<dbReference type="CDD" id="cd02440">
    <property type="entry name" value="AdoMet_MTases"/>
    <property type="match status" value="1"/>
</dbReference>
<dbReference type="SUPFAM" id="SSF53335">
    <property type="entry name" value="S-adenosyl-L-methionine-dependent methyltransferases"/>
    <property type="match status" value="1"/>
</dbReference>
<name>A0A1Y0IHD2_9GAMM</name>
<dbReference type="KEGG" id="ome:OLMES_5569"/>
<organism evidence="2 3">
    <name type="scientific">Oleiphilus messinensis</name>
    <dbReference type="NCBI Taxonomy" id="141451"/>
    <lineage>
        <taxon>Bacteria</taxon>
        <taxon>Pseudomonadati</taxon>
        <taxon>Pseudomonadota</taxon>
        <taxon>Gammaproteobacteria</taxon>
        <taxon>Oceanospirillales</taxon>
        <taxon>Oleiphilaceae</taxon>
        <taxon>Oleiphilus</taxon>
    </lineage>
</organism>
<feature type="domain" description="Methyltransferase type 11" evidence="1">
    <location>
        <begin position="87"/>
        <end position="183"/>
    </location>
</feature>
<dbReference type="PANTHER" id="PTHR43591:SF24">
    <property type="entry name" value="2-METHOXY-6-POLYPRENYL-1,4-BENZOQUINOL METHYLASE, MITOCHONDRIAL"/>
    <property type="match status" value="1"/>
</dbReference>
<dbReference type="EMBL" id="CP021425">
    <property type="protein sequence ID" value="ARU59549.1"/>
    <property type="molecule type" value="Genomic_DNA"/>
</dbReference>
<dbReference type="GO" id="GO:0008757">
    <property type="term" value="F:S-adenosylmethionine-dependent methyltransferase activity"/>
    <property type="evidence" value="ECO:0007669"/>
    <property type="project" value="InterPro"/>
</dbReference>
<dbReference type="InterPro" id="IPR013216">
    <property type="entry name" value="Methyltransf_11"/>
</dbReference>
<evidence type="ECO:0000259" key="1">
    <source>
        <dbReference type="Pfam" id="PF08241"/>
    </source>
</evidence>
<dbReference type="AlphaFoldDB" id="A0A1Y0IHD2"/>
<keyword evidence="3" id="KW-1185">Reference proteome</keyword>
<dbReference type="OrthoDB" id="9797252at2"/>
<keyword evidence="2" id="KW-0489">Methyltransferase</keyword>
<protein>
    <submittedName>
        <fullName evidence="2">Type 11 methyltransferase</fullName>
    </submittedName>
</protein>
<accession>A0A1Y0IHD2</accession>
<evidence type="ECO:0000313" key="3">
    <source>
        <dbReference type="Proteomes" id="UP000196027"/>
    </source>
</evidence>
<reference evidence="2 3" key="1">
    <citation type="submission" date="2017-05" db="EMBL/GenBank/DDBJ databases">
        <title>Genomic insights into alkan degradation activity of Oleiphilus messinensis.</title>
        <authorList>
            <person name="Kozyavkin S.A."/>
            <person name="Slesarev A.I."/>
            <person name="Golyshin P.N."/>
            <person name="Korzhenkov A."/>
            <person name="Golyshina O.N."/>
            <person name="Toshchakov S.V."/>
        </authorList>
    </citation>
    <scope>NUCLEOTIDE SEQUENCE [LARGE SCALE GENOMIC DNA]</scope>
    <source>
        <strain evidence="2 3">ME102</strain>
    </source>
</reference>
<proteinExistence type="predicted"/>
<gene>
    <name evidence="2" type="ORF">OLMES_5569</name>
</gene>
<dbReference type="InterPro" id="IPR029063">
    <property type="entry name" value="SAM-dependent_MTases_sf"/>
</dbReference>
<dbReference type="Pfam" id="PF08241">
    <property type="entry name" value="Methyltransf_11"/>
    <property type="match status" value="1"/>
</dbReference>
<keyword evidence="2" id="KW-0808">Transferase</keyword>
<dbReference type="GO" id="GO:0032259">
    <property type="term" value="P:methylation"/>
    <property type="evidence" value="ECO:0007669"/>
    <property type="project" value="UniProtKB-KW"/>
</dbReference>
<evidence type="ECO:0000313" key="2">
    <source>
        <dbReference type="EMBL" id="ARU59549.1"/>
    </source>
</evidence>